<keyword evidence="3" id="KW-0648">Protein biosynthesis</keyword>
<accession>A0AAV1USD4</accession>
<keyword evidence="2" id="KW-0396">Initiation factor</keyword>
<dbReference type="GO" id="GO:0001732">
    <property type="term" value="P:formation of cytoplasmic translation initiation complex"/>
    <property type="evidence" value="ECO:0007669"/>
    <property type="project" value="TreeGrafter"/>
</dbReference>
<dbReference type="GO" id="GO:0071540">
    <property type="term" value="C:eukaryotic translation initiation factor 3 complex, eIF3e"/>
    <property type="evidence" value="ECO:0007669"/>
    <property type="project" value="TreeGrafter"/>
</dbReference>
<feature type="domain" description="eIF3a PCI" evidence="4">
    <location>
        <begin position="1"/>
        <end position="62"/>
    </location>
</feature>
<evidence type="ECO:0000313" key="6">
    <source>
        <dbReference type="Proteomes" id="UP001162060"/>
    </source>
</evidence>
<dbReference type="InterPro" id="IPR054711">
    <property type="entry name" value="eIF3a_PCI_TPR-like"/>
</dbReference>
<organism evidence="5 6">
    <name type="scientific">Peronospora matthiolae</name>
    <dbReference type="NCBI Taxonomy" id="2874970"/>
    <lineage>
        <taxon>Eukaryota</taxon>
        <taxon>Sar</taxon>
        <taxon>Stramenopiles</taxon>
        <taxon>Oomycota</taxon>
        <taxon>Peronosporomycetes</taxon>
        <taxon>Peronosporales</taxon>
        <taxon>Peronosporaceae</taxon>
        <taxon>Peronospora</taxon>
    </lineage>
</organism>
<proteinExistence type="predicted"/>
<dbReference type="InterPro" id="IPR027512">
    <property type="entry name" value="EIF3A"/>
</dbReference>
<comment type="caution">
    <text evidence="5">The sequence shown here is derived from an EMBL/GenBank/DDBJ whole genome shotgun (WGS) entry which is preliminary data.</text>
</comment>
<sequence length="79" mass="8753">MVLYLGLCVKLQMERVAKDGLHQYRNLCIQHNPASLETVIKHFALQAERKLAAAKQQSNELHLLAGAMVDLDAGQTPEA</sequence>
<evidence type="ECO:0000313" key="5">
    <source>
        <dbReference type="EMBL" id="CAK7937539.1"/>
    </source>
</evidence>
<dbReference type="GO" id="GO:0071541">
    <property type="term" value="C:eukaryotic translation initiation factor 3 complex, eIF3m"/>
    <property type="evidence" value="ECO:0007669"/>
    <property type="project" value="TreeGrafter"/>
</dbReference>
<dbReference type="PANTHER" id="PTHR14005:SF0">
    <property type="entry name" value="EUKARYOTIC TRANSLATION INITIATION FACTOR 3 SUBUNIT A"/>
    <property type="match status" value="1"/>
</dbReference>
<evidence type="ECO:0000256" key="3">
    <source>
        <dbReference type="ARBA" id="ARBA00022917"/>
    </source>
</evidence>
<protein>
    <recommendedName>
        <fullName evidence="4">eIF3a PCI domain-containing protein</fullName>
    </recommendedName>
</protein>
<evidence type="ECO:0000259" key="4">
    <source>
        <dbReference type="Pfam" id="PF22591"/>
    </source>
</evidence>
<dbReference type="GO" id="GO:0043614">
    <property type="term" value="C:multi-eIF complex"/>
    <property type="evidence" value="ECO:0007669"/>
    <property type="project" value="TreeGrafter"/>
</dbReference>
<dbReference type="EMBL" id="CAKLBY020000227">
    <property type="protein sequence ID" value="CAK7937539.1"/>
    <property type="molecule type" value="Genomic_DNA"/>
</dbReference>
<keyword evidence="1" id="KW-0963">Cytoplasm</keyword>
<dbReference type="GO" id="GO:0003729">
    <property type="term" value="F:mRNA binding"/>
    <property type="evidence" value="ECO:0007669"/>
    <property type="project" value="TreeGrafter"/>
</dbReference>
<dbReference type="Proteomes" id="UP001162060">
    <property type="component" value="Unassembled WGS sequence"/>
</dbReference>
<reference evidence="5" key="1">
    <citation type="submission" date="2024-01" db="EMBL/GenBank/DDBJ databases">
        <authorList>
            <person name="Webb A."/>
        </authorList>
    </citation>
    <scope>NUCLEOTIDE SEQUENCE</scope>
    <source>
        <strain evidence="5">Pm1</strain>
    </source>
</reference>
<name>A0AAV1USD4_9STRA</name>
<dbReference type="Pfam" id="PF22591">
    <property type="entry name" value="eIF3a_PCI_TPR-like"/>
    <property type="match status" value="1"/>
</dbReference>
<gene>
    <name evidence="5" type="ORF">PM001_LOCUS22689</name>
</gene>
<dbReference type="GO" id="GO:0002188">
    <property type="term" value="P:translation reinitiation"/>
    <property type="evidence" value="ECO:0007669"/>
    <property type="project" value="TreeGrafter"/>
</dbReference>
<evidence type="ECO:0000256" key="2">
    <source>
        <dbReference type="ARBA" id="ARBA00022540"/>
    </source>
</evidence>
<dbReference type="GO" id="GO:0003743">
    <property type="term" value="F:translation initiation factor activity"/>
    <property type="evidence" value="ECO:0007669"/>
    <property type="project" value="UniProtKB-KW"/>
</dbReference>
<dbReference type="PANTHER" id="PTHR14005">
    <property type="entry name" value="EUKARYOTIC TRANSLATION INITIATION FACTOR 3, THETA SUBUNIT"/>
    <property type="match status" value="1"/>
</dbReference>
<dbReference type="AlphaFoldDB" id="A0AAV1USD4"/>
<evidence type="ECO:0000256" key="1">
    <source>
        <dbReference type="ARBA" id="ARBA00022490"/>
    </source>
</evidence>